<protein>
    <submittedName>
        <fullName evidence="1">Uncharacterized protein</fullName>
    </submittedName>
</protein>
<evidence type="ECO:0000313" key="2">
    <source>
        <dbReference type="Proteomes" id="UP000192911"/>
    </source>
</evidence>
<dbReference type="GeneID" id="95550013"/>
<name>A0A1X7GP77_TRICW</name>
<dbReference type="RefSeq" id="WP_085229918.1">
    <property type="nucleotide sequence ID" value="NZ_BSQD01000015.1"/>
</dbReference>
<dbReference type="EMBL" id="FXAH01000017">
    <property type="protein sequence ID" value="SMF72445.1"/>
    <property type="molecule type" value="Genomic_DNA"/>
</dbReference>
<organism evidence="1 2">
    <name type="scientific">Trinickia caryophylli</name>
    <name type="common">Paraburkholderia caryophylli</name>
    <dbReference type="NCBI Taxonomy" id="28094"/>
    <lineage>
        <taxon>Bacteria</taxon>
        <taxon>Pseudomonadati</taxon>
        <taxon>Pseudomonadota</taxon>
        <taxon>Betaproteobacteria</taxon>
        <taxon>Burkholderiales</taxon>
        <taxon>Burkholderiaceae</taxon>
        <taxon>Trinickia</taxon>
    </lineage>
</organism>
<dbReference type="STRING" id="28094.SAMN06295900_1171"/>
<gene>
    <name evidence="1" type="ORF">SAMN06295900_1171</name>
</gene>
<sequence length="466" mass="53459">MSQNPANEMFRNEEPSWANACVGDNGSPDVVDYAAGFANAAQVLLEQVLSHRGLKHPTDTFVYPICFNMRHAIELYIKAAIDSLRPLVHHAYRLPDIDVQTSHDIGKLWRYFKEHAIALDWRYKTVIEPLDTPISDFAAVDATGQVFRYPFDRENQKHLTELAIINLGVLWKKFPKLIADLKTLNYQGDFLGDEYRHKTYTARLSRFDLVCISYRLPPRAAWGTEVFDVAKDDIRAHFNISSNEFSRAVRLIEGNTEMAAILDGCLPFSHLTPTQLILYFDSWCKFIEMEDLKKRYAPEPEGRGALFDAELSNDDSGLVEGIRARSALRVETWPSLMDNVSPEAFGELRALYYFSRDNSRYSEEFEREREIAVRDALSDRNAGEARLRQSAFYLMGKPLALEHVLNSLLFFGHVGLVNELLQRYELSSCAKGLLEPSLRRFRSRHRQASEAMNRDLRYPASELFAL</sequence>
<keyword evidence="2" id="KW-1185">Reference proteome</keyword>
<proteinExistence type="predicted"/>
<reference evidence="2" key="1">
    <citation type="submission" date="2017-04" db="EMBL/GenBank/DDBJ databases">
        <authorList>
            <person name="Varghese N."/>
            <person name="Submissions S."/>
        </authorList>
    </citation>
    <scope>NUCLEOTIDE SEQUENCE [LARGE SCALE GENOMIC DNA]</scope>
    <source>
        <strain evidence="2">Ballard 720</strain>
    </source>
</reference>
<accession>A0A1X7GP77</accession>
<dbReference type="AlphaFoldDB" id="A0A1X7GP77"/>
<evidence type="ECO:0000313" key="1">
    <source>
        <dbReference type="EMBL" id="SMF72445.1"/>
    </source>
</evidence>
<dbReference type="Proteomes" id="UP000192911">
    <property type="component" value="Unassembled WGS sequence"/>
</dbReference>
<dbReference type="OrthoDB" id="9181631at2"/>